<gene>
    <name evidence="2" type="ORF">B0H65DRAFT_437626</name>
</gene>
<dbReference type="RefSeq" id="XP_062685622.1">
    <property type="nucleotide sequence ID" value="XM_062825322.1"/>
</dbReference>
<accession>A0AAE0MV92</accession>
<sequence>MLCVRILRWSKEHSQVQTGDGKHKPTSKVPQLGGPKTQKRKQVNETEQRQAKIQDEEHRCSFLSFPVSIRRFANAGMMPGFELLWRMQVAAHPQPLSPVGHEMAPGQECPGVLPGGALSWLVAGHLLLPAP</sequence>
<reference evidence="2" key="2">
    <citation type="submission" date="2023-06" db="EMBL/GenBank/DDBJ databases">
        <authorList>
            <consortium name="Lawrence Berkeley National Laboratory"/>
            <person name="Haridas S."/>
            <person name="Hensen N."/>
            <person name="Bonometti L."/>
            <person name="Westerberg I."/>
            <person name="Brannstrom I.O."/>
            <person name="Guillou S."/>
            <person name="Cros-Aarteil S."/>
            <person name="Calhoun S."/>
            <person name="Kuo A."/>
            <person name="Mondo S."/>
            <person name="Pangilinan J."/>
            <person name="Riley R."/>
            <person name="Labutti K."/>
            <person name="Andreopoulos B."/>
            <person name="Lipzen A."/>
            <person name="Chen C."/>
            <person name="Yanf M."/>
            <person name="Daum C."/>
            <person name="Ng V."/>
            <person name="Clum A."/>
            <person name="Steindorff A."/>
            <person name="Ohm R."/>
            <person name="Martin F."/>
            <person name="Silar P."/>
            <person name="Natvig D."/>
            <person name="Lalanne C."/>
            <person name="Gautier V."/>
            <person name="Ament-Velasquez S.L."/>
            <person name="Kruys A."/>
            <person name="Hutchinson M.I."/>
            <person name="Powell A.J."/>
            <person name="Barry K."/>
            <person name="Miller A.N."/>
            <person name="Grigoriev I.V."/>
            <person name="Debuchy R."/>
            <person name="Gladieux P."/>
            <person name="Thoren M.H."/>
            <person name="Johannesson H."/>
        </authorList>
    </citation>
    <scope>NUCLEOTIDE SEQUENCE</scope>
    <source>
        <strain evidence="2">CBS 560.94</strain>
    </source>
</reference>
<dbReference type="EMBL" id="JAUEPP010000001">
    <property type="protein sequence ID" value="KAK3354244.1"/>
    <property type="molecule type" value="Genomic_DNA"/>
</dbReference>
<evidence type="ECO:0000313" key="2">
    <source>
        <dbReference type="EMBL" id="KAK3354244.1"/>
    </source>
</evidence>
<name>A0AAE0MV92_9PEZI</name>
<comment type="caution">
    <text evidence="2">The sequence shown here is derived from an EMBL/GenBank/DDBJ whole genome shotgun (WGS) entry which is preliminary data.</text>
</comment>
<evidence type="ECO:0000256" key="1">
    <source>
        <dbReference type="SAM" id="MobiDB-lite"/>
    </source>
</evidence>
<dbReference type="Proteomes" id="UP001278500">
    <property type="component" value="Unassembled WGS sequence"/>
</dbReference>
<feature type="region of interest" description="Disordered" evidence="1">
    <location>
        <begin position="13"/>
        <end position="52"/>
    </location>
</feature>
<feature type="compositionally biased region" description="Basic and acidic residues" evidence="1">
    <location>
        <begin position="42"/>
        <end position="52"/>
    </location>
</feature>
<dbReference type="GeneID" id="87862476"/>
<organism evidence="2 3">
    <name type="scientific">Neurospora tetraspora</name>
    <dbReference type="NCBI Taxonomy" id="94610"/>
    <lineage>
        <taxon>Eukaryota</taxon>
        <taxon>Fungi</taxon>
        <taxon>Dikarya</taxon>
        <taxon>Ascomycota</taxon>
        <taxon>Pezizomycotina</taxon>
        <taxon>Sordariomycetes</taxon>
        <taxon>Sordariomycetidae</taxon>
        <taxon>Sordariales</taxon>
        <taxon>Sordariaceae</taxon>
        <taxon>Neurospora</taxon>
    </lineage>
</organism>
<evidence type="ECO:0000313" key="3">
    <source>
        <dbReference type="Proteomes" id="UP001278500"/>
    </source>
</evidence>
<protein>
    <submittedName>
        <fullName evidence="2">Uncharacterized protein</fullName>
    </submittedName>
</protein>
<dbReference type="AlphaFoldDB" id="A0AAE0MV92"/>
<keyword evidence="3" id="KW-1185">Reference proteome</keyword>
<proteinExistence type="predicted"/>
<reference evidence="2" key="1">
    <citation type="journal article" date="2023" name="Mol. Phylogenet. Evol.">
        <title>Genome-scale phylogeny and comparative genomics of the fungal order Sordariales.</title>
        <authorList>
            <person name="Hensen N."/>
            <person name="Bonometti L."/>
            <person name="Westerberg I."/>
            <person name="Brannstrom I.O."/>
            <person name="Guillou S."/>
            <person name="Cros-Aarteil S."/>
            <person name="Calhoun S."/>
            <person name="Haridas S."/>
            <person name="Kuo A."/>
            <person name="Mondo S."/>
            <person name="Pangilinan J."/>
            <person name="Riley R."/>
            <person name="LaButti K."/>
            <person name="Andreopoulos B."/>
            <person name="Lipzen A."/>
            <person name="Chen C."/>
            <person name="Yan M."/>
            <person name="Daum C."/>
            <person name="Ng V."/>
            <person name="Clum A."/>
            <person name="Steindorff A."/>
            <person name="Ohm R.A."/>
            <person name="Martin F."/>
            <person name="Silar P."/>
            <person name="Natvig D.O."/>
            <person name="Lalanne C."/>
            <person name="Gautier V."/>
            <person name="Ament-Velasquez S.L."/>
            <person name="Kruys A."/>
            <person name="Hutchinson M.I."/>
            <person name="Powell A.J."/>
            <person name="Barry K."/>
            <person name="Miller A.N."/>
            <person name="Grigoriev I.V."/>
            <person name="Debuchy R."/>
            <person name="Gladieux P."/>
            <person name="Hiltunen Thoren M."/>
            <person name="Johannesson H."/>
        </authorList>
    </citation>
    <scope>NUCLEOTIDE SEQUENCE</scope>
    <source>
        <strain evidence="2">CBS 560.94</strain>
    </source>
</reference>